<keyword evidence="2" id="KW-1185">Reference proteome</keyword>
<evidence type="ECO:0000313" key="1">
    <source>
        <dbReference type="EMBL" id="SNS64814.1"/>
    </source>
</evidence>
<name>A0A239G9V2_9SPHN</name>
<dbReference type="Proteomes" id="UP000198281">
    <property type="component" value="Unassembled WGS sequence"/>
</dbReference>
<dbReference type="EMBL" id="FZOS01000011">
    <property type="protein sequence ID" value="SNS64814.1"/>
    <property type="molecule type" value="Genomic_DNA"/>
</dbReference>
<dbReference type="AlphaFoldDB" id="A0A239G9V2"/>
<reference evidence="2" key="1">
    <citation type="submission" date="2017-06" db="EMBL/GenBank/DDBJ databases">
        <authorList>
            <person name="Varghese N."/>
            <person name="Submissions S."/>
        </authorList>
    </citation>
    <scope>NUCLEOTIDE SEQUENCE [LARGE SCALE GENOMIC DNA]</scope>
    <source>
        <strain evidence="2">LNB2</strain>
    </source>
</reference>
<keyword evidence="1" id="KW-0449">Lipoprotein</keyword>
<accession>A0A239G9V2</accession>
<gene>
    <name evidence="1" type="ORF">SAMN06295912_11157</name>
</gene>
<dbReference type="InterPro" id="IPR025985">
    <property type="entry name" value="YnbE"/>
</dbReference>
<organism evidence="1 2">
    <name type="scientific">Edaphosphingomonas laterariae</name>
    <dbReference type="NCBI Taxonomy" id="861865"/>
    <lineage>
        <taxon>Bacteria</taxon>
        <taxon>Pseudomonadati</taxon>
        <taxon>Pseudomonadota</taxon>
        <taxon>Alphaproteobacteria</taxon>
        <taxon>Sphingomonadales</taxon>
        <taxon>Rhizorhabdaceae</taxon>
        <taxon>Edaphosphingomonas</taxon>
    </lineage>
</organism>
<sequence>MIFVIEAFDLERSKGMLMTGMRVIFCGGMALLAGGCIQVKAPDKPIEINLNVNVKQEVVVRLQKDAQEFITENPELFPQ</sequence>
<dbReference type="Pfam" id="PF13617">
    <property type="entry name" value="Lipoprotein_19"/>
    <property type="match status" value="1"/>
</dbReference>
<evidence type="ECO:0000313" key="2">
    <source>
        <dbReference type="Proteomes" id="UP000198281"/>
    </source>
</evidence>
<protein>
    <submittedName>
        <fullName evidence="1">YnbE-like lipoprotein</fullName>
    </submittedName>
</protein>
<proteinExistence type="predicted"/>